<protein>
    <submittedName>
        <fullName evidence="2">Uncharacterized protein</fullName>
    </submittedName>
</protein>
<proteinExistence type="predicted"/>
<accession>A0A8H4RAD4</accession>
<dbReference type="Proteomes" id="UP000566819">
    <property type="component" value="Unassembled WGS sequence"/>
</dbReference>
<dbReference type="EMBL" id="JAAMPI010001150">
    <property type="protein sequence ID" value="KAF4626450.1"/>
    <property type="molecule type" value="Genomic_DNA"/>
</dbReference>
<keyword evidence="3" id="KW-1185">Reference proteome</keyword>
<name>A0A8H4RAD4_9HELO</name>
<organism evidence="2 3">
    <name type="scientific">Cudoniella acicularis</name>
    <dbReference type="NCBI Taxonomy" id="354080"/>
    <lineage>
        <taxon>Eukaryota</taxon>
        <taxon>Fungi</taxon>
        <taxon>Dikarya</taxon>
        <taxon>Ascomycota</taxon>
        <taxon>Pezizomycotina</taxon>
        <taxon>Leotiomycetes</taxon>
        <taxon>Helotiales</taxon>
        <taxon>Tricladiaceae</taxon>
        <taxon>Cudoniella</taxon>
    </lineage>
</organism>
<evidence type="ECO:0000256" key="1">
    <source>
        <dbReference type="SAM" id="MobiDB-lite"/>
    </source>
</evidence>
<feature type="region of interest" description="Disordered" evidence="1">
    <location>
        <begin position="28"/>
        <end position="69"/>
    </location>
</feature>
<gene>
    <name evidence="2" type="ORF">G7Y89_g11706</name>
</gene>
<dbReference type="AlphaFoldDB" id="A0A8H4RAD4"/>
<evidence type="ECO:0000313" key="2">
    <source>
        <dbReference type="EMBL" id="KAF4626450.1"/>
    </source>
</evidence>
<sequence length="170" mass="18349">MSAAPAPTAHPFAPPHVESLASLPLDCTSEASFRHPTPSTGPLGQRQRQRQREPAAGSGSNRYQKAAEQAVTTGCLPGPDCCPTGRILWGFGRGYQPGAGDAGAECKRQALTWQKLGEMVGKISEANWPWNHDDCWFIEGSATDTAGYPQKKFSKRVSGSKKLLRHVLFS</sequence>
<comment type="caution">
    <text evidence="2">The sequence shown here is derived from an EMBL/GenBank/DDBJ whole genome shotgun (WGS) entry which is preliminary data.</text>
</comment>
<evidence type="ECO:0000313" key="3">
    <source>
        <dbReference type="Proteomes" id="UP000566819"/>
    </source>
</evidence>
<reference evidence="2 3" key="1">
    <citation type="submission" date="2020-03" db="EMBL/GenBank/DDBJ databases">
        <title>Draft Genome Sequence of Cudoniella acicularis.</title>
        <authorList>
            <person name="Buettner E."/>
            <person name="Kellner H."/>
        </authorList>
    </citation>
    <scope>NUCLEOTIDE SEQUENCE [LARGE SCALE GENOMIC DNA]</scope>
    <source>
        <strain evidence="2 3">DSM 108380</strain>
    </source>
</reference>